<gene>
    <name evidence="2" type="ORF">SDC9_10906</name>
</gene>
<evidence type="ECO:0000259" key="1">
    <source>
        <dbReference type="PROSITE" id="PS50943"/>
    </source>
</evidence>
<protein>
    <recommendedName>
        <fullName evidence="1">HTH cro/C1-type domain-containing protein</fullName>
    </recommendedName>
</protein>
<comment type="caution">
    <text evidence="2">The sequence shown here is derived from an EMBL/GenBank/DDBJ whole genome shotgun (WGS) entry which is preliminary data.</text>
</comment>
<name>A0A644TEA9_9ZZZZ</name>
<dbReference type="GO" id="GO:0003677">
    <property type="term" value="F:DNA binding"/>
    <property type="evidence" value="ECO:0007669"/>
    <property type="project" value="InterPro"/>
</dbReference>
<organism evidence="2">
    <name type="scientific">bioreactor metagenome</name>
    <dbReference type="NCBI Taxonomy" id="1076179"/>
    <lineage>
        <taxon>unclassified sequences</taxon>
        <taxon>metagenomes</taxon>
        <taxon>ecological metagenomes</taxon>
    </lineage>
</organism>
<proteinExistence type="predicted"/>
<dbReference type="AlphaFoldDB" id="A0A644TEA9"/>
<dbReference type="CDD" id="cd00093">
    <property type="entry name" value="HTH_XRE"/>
    <property type="match status" value="1"/>
</dbReference>
<dbReference type="SMART" id="SM00530">
    <property type="entry name" value="HTH_XRE"/>
    <property type="match status" value="1"/>
</dbReference>
<dbReference type="EMBL" id="VSSQ01000027">
    <property type="protein sequence ID" value="MPL65243.1"/>
    <property type="molecule type" value="Genomic_DNA"/>
</dbReference>
<dbReference type="SUPFAM" id="SSF47413">
    <property type="entry name" value="lambda repressor-like DNA-binding domains"/>
    <property type="match status" value="1"/>
</dbReference>
<evidence type="ECO:0000313" key="2">
    <source>
        <dbReference type="EMBL" id="MPL65243.1"/>
    </source>
</evidence>
<sequence>MSVKIGNTNFTEFNDLYNDPNIVPPAERAKIDFEVALIGKLIEAREAKGLSQKQLADLAGLKQPAIARLESMKATPQIDTLFKILHPLGYTLAVVPVDPPQQP</sequence>
<reference evidence="2" key="1">
    <citation type="submission" date="2019-08" db="EMBL/GenBank/DDBJ databases">
        <authorList>
            <person name="Kucharzyk K."/>
            <person name="Murdoch R.W."/>
            <person name="Higgins S."/>
            <person name="Loffler F."/>
        </authorList>
    </citation>
    <scope>NUCLEOTIDE SEQUENCE</scope>
</reference>
<accession>A0A644TEA9</accession>
<dbReference type="Pfam" id="PF01381">
    <property type="entry name" value="HTH_3"/>
    <property type="match status" value="1"/>
</dbReference>
<dbReference type="InterPro" id="IPR010982">
    <property type="entry name" value="Lambda_DNA-bd_dom_sf"/>
</dbReference>
<feature type="domain" description="HTH cro/C1-type" evidence="1">
    <location>
        <begin position="41"/>
        <end position="95"/>
    </location>
</feature>
<dbReference type="InterPro" id="IPR001387">
    <property type="entry name" value="Cro/C1-type_HTH"/>
</dbReference>
<dbReference type="PROSITE" id="PS50943">
    <property type="entry name" value="HTH_CROC1"/>
    <property type="match status" value="1"/>
</dbReference>
<dbReference type="Gene3D" id="1.10.260.40">
    <property type="entry name" value="lambda repressor-like DNA-binding domains"/>
    <property type="match status" value="1"/>
</dbReference>